<dbReference type="InterPro" id="IPR050733">
    <property type="entry name" value="Vitellogenin/Apolipophorin"/>
</dbReference>
<evidence type="ECO:0000256" key="2">
    <source>
        <dbReference type="ARBA" id="ARBA00022761"/>
    </source>
</evidence>
<evidence type="ECO:0000259" key="8">
    <source>
        <dbReference type="PROSITE" id="PS51233"/>
    </source>
</evidence>
<evidence type="ECO:0000256" key="6">
    <source>
        <dbReference type="SAM" id="SignalP"/>
    </source>
</evidence>
<name>A0A182BLZ8_TETCI</name>
<accession>A0A182BLZ8</accession>
<dbReference type="SUPFAM" id="SSF48431">
    <property type="entry name" value="Lipovitellin-phosvitin complex, superhelical domain"/>
    <property type="match status" value="1"/>
</dbReference>
<evidence type="ECO:0000259" key="7">
    <source>
        <dbReference type="PROSITE" id="PS51211"/>
    </source>
</evidence>
<dbReference type="PANTHER" id="PTHR23345:SF15">
    <property type="entry name" value="VITELLOGENIN 1-RELATED"/>
    <property type="match status" value="1"/>
</dbReference>
<dbReference type="InterPro" id="IPR001747">
    <property type="entry name" value="Vitellogenin_N"/>
</dbReference>
<dbReference type="Gene3D" id="2.20.80.10">
    <property type="entry name" value="Lipovitellin-phosvitin complex, chain A, domain 4"/>
    <property type="match status" value="1"/>
</dbReference>
<dbReference type="GO" id="GO:0045735">
    <property type="term" value="F:nutrient reservoir activity"/>
    <property type="evidence" value="ECO:0007669"/>
    <property type="project" value="UniProtKB-KW"/>
</dbReference>
<dbReference type="SUPFAM" id="SSF56968">
    <property type="entry name" value="Lipovitellin-phosvitin complex, beta-sheet shell regions"/>
    <property type="match status" value="2"/>
</dbReference>
<feature type="chain" id="PRO_5008116057" evidence="6">
    <location>
        <begin position="18"/>
        <end position="1757"/>
    </location>
</feature>
<feature type="signal peptide" evidence="6">
    <location>
        <begin position="1"/>
        <end position="17"/>
    </location>
</feature>
<feature type="domain" description="Vitellogenin" evidence="7">
    <location>
        <begin position="27"/>
        <end position="785"/>
    </location>
</feature>
<dbReference type="PROSITE" id="PS51233">
    <property type="entry name" value="VWFD"/>
    <property type="match status" value="1"/>
</dbReference>
<dbReference type="PROSITE" id="PS51211">
    <property type="entry name" value="VITELLOGENIN"/>
    <property type="match status" value="1"/>
</dbReference>
<sequence length="1757" mass="200704">MKIFLSTLALLVVSACAGELKPKPLDYELNKKYVYEYTGNVLTGIPSSSSLYSGTQLKANVAISHSNDRTDLYTLKLDNVTFASLIDEVTEPAKANFARWEAVEQKNQELLELTVQYQINKETQRLEYIEVHQKDVPWSLNIKKAIIEMFLVDIAGKQLKLAPGYEHGLTKHSQDEVHHAFDVYEPTLKGECETMYQVINALPETVPGLPGSEQFYWKVIKTRNYQNCTTTPRLTQHNWERKGCVEYCKQALIVGLTKMNNYYSAEKSQCNCNDIEIEPLDQQLTSTYSIECMENPYILSAESNGKVTFDNHGTRFVTYTNQTLKFIRIHGGIIDPINTNYAIRAQNLTFSLYPYLGSVAYVSNHEIPVYNLLVPSGSQSTLLDTTVELLNRVAETVIEGDSKNQQKVASLMQKVVSRLAHLDSEHIMRIFSDYCIVSEAKLYTNTLESVRRQLFLDAVSHVGTQNVSIWLEQVLGWNSNGLSPIEVRQNCRNFTPSTFTLQPPQLIELLEKKINGYFQEEDWDSLSAFVIAYGKLIAKACPNPEVYPESDNEITNDESRVRVNNWWIPEDQKCTAQQTLQYIKALSGKLMAAKSVCGKLLIAQALAHTGKVAALEELESYVKGELKTQISDVSDRTFFRTSVIYSLHHMISVAPKRIRSLVLPVFNKKTEPYEVRLAAFTVFMATVPKRHELESVVATLRNETNHQVITMVRSILEETANLTQACHQTLAQAAREIVATLPEVNLDGVYSQASYNEWYSTDKSTGFFANGRFVANNVSYIPRHGYVNIGSHWKSLSNPWFSFAFQQKGLETALKHLKLATKTMARDPRKIDDLWEDLGVESRDEEEFMLQFFVRVYEQTSLFTMDKYTLKDAYKQFVRVMRNFVSDASKNQVDFNWVRFYMPSTYTDIVPTAIGLPIAAIKQNNQIVSLRLTKSDLETSQTLGLSSGNIKFKVTPQMFTSSDFSLSVFNQGLEIESNYGVHNSKMFNFYVPLNLNFGWNLEDNKFTYAIKPVFDKTNFHSSNNNFAFNARSHVGHLNKTPINARRTIQSLVPAYNHPLVQFKSRELGMNLNLGLSTERPWFIDLTEIPCEGTVAWLLEKYNEMNQFNNNINLTLVQNEEYPASGFVGSFRYEQDIDGEYVSIGETNPSEETNARRIVQDLIQQYPSQINNPAFFARSIEFYLATFGHPEPTEYNSTLTLGTAIDNHAYWFRFNSTLDNKNEDLWTLVTRKAIVDGKVERPVIPSDLLWRNPENFVGNYIANIAWASNVRSEQLDSNILVKGELRRSPRDPVIPEMERESWFHKQCKKDIKHGNATNHACERVIAEQAYFNVVTGKIEFREVQEPVRESIRKVYSELKRSLIYYWKPWSNISTERFEGEQDVVTFAATYSNIIYKRPVISFLVQTPTEKVNFTKIFVPVAPFLAMHPINYLKASPMPKDQTCTLMRDSIRTFDNVTYRTWLDECEFIVAMDCSQSQQFAVTVKGKAGKRTVRVYTPLQNYYKLYEVKKDSASLTVYNSFDQQQGPDYVLTPGKPAMRLDMLPNTRYHEAHRVFMHDGVVNVVLPKENVRVAFDGHYLKITTSPLFVGKTCGLCGNQDQEFYPEFLDPGMVDLASNLTAFRDSYSLHNCTDPNPCHDDVCDADEMAHQRRSPKFISAGKSDKKSSTQPELRTLVIKREKEICFSKLPVLMCQKGKKPTTTESRQIDLVCLAINSHPTVHYWASQAEKRVITEVTNFAKTETSTYDKPVRCVAESVRGL</sequence>
<dbReference type="SMART" id="SM00216">
    <property type="entry name" value="VWD"/>
    <property type="match status" value="1"/>
</dbReference>
<evidence type="ECO:0000256" key="5">
    <source>
        <dbReference type="PROSITE-ProRule" id="PRU00557"/>
    </source>
</evidence>
<keyword evidence="1 6" id="KW-0732">Signal</keyword>
<dbReference type="EMBL" id="KR090058">
    <property type="protein sequence ID" value="AMO02571.1"/>
    <property type="molecule type" value="mRNA"/>
</dbReference>
<dbReference type="InterPro" id="IPR011030">
    <property type="entry name" value="Lipovitellin_superhlx_dom"/>
</dbReference>
<dbReference type="InterPro" id="IPR015819">
    <property type="entry name" value="Lipid_transp_b-sht_shell"/>
</dbReference>
<evidence type="ECO:0000256" key="4">
    <source>
        <dbReference type="ARBA" id="ARBA00023180"/>
    </source>
</evidence>
<dbReference type="SMART" id="SM01169">
    <property type="entry name" value="DUF1943"/>
    <property type="match status" value="1"/>
</dbReference>
<dbReference type="InterPro" id="IPR001846">
    <property type="entry name" value="VWF_type-D"/>
</dbReference>
<organism evidence="9">
    <name type="scientific">Tetranychus cinnabarinus</name>
    <name type="common">Carmine spider mite</name>
    <name type="synonym">Acarus cinnabarinus</name>
    <dbReference type="NCBI Taxonomy" id="93129"/>
    <lineage>
        <taxon>Eukaryota</taxon>
        <taxon>Metazoa</taxon>
        <taxon>Ecdysozoa</taxon>
        <taxon>Arthropoda</taxon>
        <taxon>Chelicerata</taxon>
        <taxon>Arachnida</taxon>
        <taxon>Acari</taxon>
        <taxon>Acariformes</taxon>
        <taxon>Trombidiformes</taxon>
        <taxon>Prostigmata</taxon>
        <taxon>Eleutherengona</taxon>
        <taxon>Raphignathae</taxon>
        <taxon>Tetranychoidea</taxon>
        <taxon>Tetranychidae</taxon>
        <taxon>Tetranychus</taxon>
    </lineage>
</organism>
<dbReference type="PANTHER" id="PTHR23345">
    <property type="entry name" value="VITELLOGENIN-RELATED"/>
    <property type="match status" value="1"/>
</dbReference>
<keyword evidence="2" id="KW-0758">Storage protein</keyword>
<dbReference type="Gene3D" id="1.25.10.20">
    <property type="entry name" value="Vitellinogen, superhelical"/>
    <property type="match status" value="1"/>
</dbReference>
<keyword evidence="4" id="KW-0325">Glycoprotein</keyword>
<dbReference type="GO" id="GO:0005319">
    <property type="term" value="F:lipid transporter activity"/>
    <property type="evidence" value="ECO:0007669"/>
    <property type="project" value="InterPro"/>
</dbReference>
<feature type="domain" description="VWFD" evidence="8">
    <location>
        <begin position="1440"/>
        <end position="1635"/>
    </location>
</feature>
<dbReference type="SMART" id="SM00638">
    <property type="entry name" value="LPD_N"/>
    <property type="match status" value="1"/>
</dbReference>
<dbReference type="Pfam" id="PF09172">
    <property type="entry name" value="Vit_open_b-sht"/>
    <property type="match status" value="1"/>
</dbReference>
<dbReference type="PROSITE" id="PS51257">
    <property type="entry name" value="PROKAR_LIPOPROTEIN"/>
    <property type="match status" value="1"/>
</dbReference>
<comment type="caution">
    <text evidence="5">Lacks conserved residue(s) required for the propagation of feature annotation.</text>
</comment>
<protein>
    <submittedName>
        <fullName evidence="9">Vitellogenin 4</fullName>
    </submittedName>
</protein>
<dbReference type="InterPro" id="IPR015816">
    <property type="entry name" value="Vitellinogen_b-sht_N"/>
</dbReference>
<dbReference type="Gene3D" id="2.30.230.10">
    <property type="entry name" value="Lipovitellin, beta-sheet shell regions, chain A"/>
    <property type="match status" value="1"/>
</dbReference>
<dbReference type="InterPro" id="IPR015255">
    <property type="entry name" value="Vitellinogen_open_b-sht"/>
</dbReference>
<evidence type="ECO:0000256" key="3">
    <source>
        <dbReference type="ARBA" id="ARBA00023157"/>
    </source>
</evidence>
<dbReference type="Pfam" id="PF00094">
    <property type="entry name" value="VWD"/>
    <property type="match status" value="1"/>
</dbReference>
<dbReference type="Pfam" id="PF01347">
    <property type="entry name" value="Vitellogenin_N"/>
    <property type="match status" value="2"/>
</dbReference>
<proteinExistence type="evidence at transcript level"/>
<evidence type="ECO:0000256" key="1">
    <source>
        <dbReference type="ARBA" id="ARBA00022729"/>
    </source>
</evidence>
<keyword evidence="3" id="KW-1015">Disulfide bond</keyword>
<evidence type="ECO:0000313" key="9">
    <source>
        <dbReference type="EMBL" id="AMO02571.1"/>
    </source>
</evidence>
<reference evidence="9" key="1">
    <citation type="submission" date="2015-04" db="EMBL/GenBank/DDBJ databases">
        <title>Expression analysis of vitellogenin genes and vitellogenin receptor gene in the fenpropathrin-resistant strain of carmine spider mites.</title>
        <authorList>
            <person name="Xing L."/>
        </authorList>
    </citation>
    <scope>NUCLEOTIDE SEQUENCE</scope>
</reference>